<gene>
    <name evidence="1" type="ORF">GCM10008106_23300</name>
</gene>
<reference evidence="1" key="2">
    <citation type="submission" date="2020-09" db="EMBL/GenBank/DDBJ databases">
        <authorList>
            <person name="Sun Q."/>
            <person name="Kim S."/>
        </authorList>
    </citation>
    <scope>NUCLEOTIDE SEQUENCE</scope>
    <source>
        <strain evidence="1">KCTC 23224</strain>
    </source>
</reference>
<dbReference type="Proteomes" id="UP000642809">
    <property type="component" value="Unassembled WGS sequence"/>
</dbReference>
<protein>
    <submittedName>
        <fullName evidence="1">Uncharacterized protein</fullName>
    </submittedName>
</protein>
<sequence length="79" mass="9055">MLRPDKHTDIKYSIVFLSAVMMKEILDSGIIKYDDLKSSLVDKIGKGITENYEYTLSYLFMLGKIEYVDKLDSIKAIQG</sequence>
<reference evidence="1" key="1">
    <citation type="journal article" date="2014" name="Int. J. Syst. Evol. Microbiol.">
        <title>Complete genome sequence of Corynebacterium casei LMG S-19264T (=DSM 44701T), isolated from a smear-ripened cheese.</title>
        <authorList>
            <consortium name="US DOE Joint Genome Institute (JGI-PGF)"/>
            <person name="Walter F."/>
            <person name="Albersmeier A."/>
            <person name="Kalinowski J."/>
            <person name="Ruckert C."/>
        </authorList>
    </citation>
    <scope>NUCLEOTIDE SEQUENCE</scope>
    <source>
        <strain evidence="1">KCTC 23224</strain>
    </source>
</reference>
<comment type="caution">
    <text evidence="1">The sequence shown here is derived from an EMBL/GenBank/DDBJ whole genome shotgun (WGS) entry which is preliminary data.</text>
</comment>
<dbReference type="RefSeq" id="WP_189582580.1">
    <property type="nucleotide sequence ID" value="NZ_BMYF01000014.1"/>
</dbReference>
<organism evidence="1 2">
    <name type="scientific">Mongoliitalea lutea</name>
    <dbReference type="NCBI Taxonomy" id="849756"/>
    <lineage>
        <taxon>Bacteria</taxon>
        <taxon>Pseudomonadati</taxon>
        <taxon>Bacteroidota</taxon>
        <taxon>Cytophagia</taxon>
        <taxon>Cytophagales</taxon>
        <taxon>Cyclobacteriaceae</taxon>
        <taxon>Mongoliitalea</taxon>
    </lineage>
</organism>
<accession>A0A8J3CYB5</accession>
<dbReference type="EMBL" id="BMYF01000014">
    <property type="protein sequence ID" value="GHB41664.1"/>
    <property type="molecule type" value="Genomic_DNA"/>
</dbReference>
<evidence type="ECO:0000313" key="1">
    <source>
        <dbReference type="EMBL" id="GHB41664.1"/>
    </source>
</evidence>
<evidence type="ECO:0000313" key="2">
    <source>
        <dbReference type="Proteomes" id="UP000642809"/>
    </source>
</evidence>
<dbReference type="Pfam" id="PF20295">
    <property type="entry name" value="MC8"/>
    <property type="match status" value="1"/>
</dbReference>
<keyword evidence="2" id="KW-1185">Reference proteome</keyword>
<dbReference type="AlphaFoldDB" id="A0A8J3CYB5"/>
<proteinExistence type="predicted"/>
<name>A0A8J3CYB5_9BACT</name>
<dbReference type="InterPro" id="IPR046895">
    <property type="entry name" value="ABC-3C_MC8"/>
</dbReference>